<dbReference type="Proteomes" id="UP000028990">
    <property type="component" value="Unassembled WGS sequence"/>
</dbReference>
<dbReference type="PANTHER" id="PTHR21831:SF2">
    <property type="entry name" value="MICROTUBULE-ASSOCIATED PROTEIN 10"/>
    <property type="match status" value="1"/>
</dbReference>
<sequence length="273" mass="29762">MLEADCPWEILSVISLPLMLGSCLAHFEPCLASLAAFLGVMVLPSSLSPWPGAGELFLCSLALNSLPSALFSELSSFLIKRCYEAKSRSILLCKGDGGNMDAVDRTLDKEIGGWQVKTTGHDVLGADMSENRPSKNSFCESISELKYSDDFTSPCYSEDFHTTEGTSRSLISLQAPDSSSGAENPKHGSDTKLELKDLDSSTSDHFGEDDDDIGPLSISKQCKDISESYSVIQKFGGRTLEVIIQETNLFGPLLNQEMNPDQNHSDDHSNQFF</sequence>
<feature type="domain" description="Microtubule-associated protein 10 C-terminal" evidence="2">
    <location>
        <begin position="192"/>
        <end position="239"/>
    </location>
</feature>
<dbReference type="GO" id="GO:0030496">
    <property type="term" value="C:midbody"/>
    <property type="evidence" value="ECO:0007669"/>
    <property type="project" value="TreeGrafter"/>
</dbReference>
<dbReference type="AlphaFoldDB" id="A0A091DUU8"/>
<dbReference type="GO" id="GO:0008017">
    <property type="term" value="F:microtubule binding"/>
    <property type="evidence" value="ECO:0007669"/>
    <property type="project" value="InterPro"/>
</dbReference>
<keyword evidence="4" id="KW-1185">Reference proteome</keyword>
<dbReference type="GO" id="GO:0051256">
    <property type="term" value="P:mitotic spindle midzone assembly"/>
    <property type="evidence" value="ECO:0007669"/>
    <property type="project" value="TreeGrafter"/>
</dbReference>
<dbReference type="GO" id="GO:0097431">
    <property type="term" value="C:mitotic spindle pole"/>
    <property type="evidence" value="ECO:0007669"/>
    <property type="project" value="TreeGrafter"/>
</dbReference>
<dbReference type="InterPro" id="IPR026679">
    <property type="entry name" value="MAP10_C-term"/>
</dbReference>
<evidence type="ECO:0000256" key="1">
    <source>
        <dbReference type="SAM" id="MobiDB-lite"/>
    </source>
</evidence>
<feature type="region of interest" description="Disordered" evidence="1">
    <location>
        <begin position="174"/>
        <end position="215"/>
    </location>
</feature>
<organism evidence="3 4">
    <name type="scientific">Fukomys damarensis</name>
    <name type="common">Damaraland mole rat</name>
    <name type="synonym">Cryptomys damarensis</name>
    <dbReference type="NCBI Taxonomy" id="885580"/>
    <lineage>
        <taxon>Eukaryota</taxon>
        <taxon>Metazoa</taxon>
        <taxon>Chordata</taxon>
        <taxon>Craniata</taxon>
        <taxon>Vertebrata</taxon>
        <taxon>Euteleostomi</taxon>
        <taxon>Mammalia</taxon>
        <taxon>Eutheria</taxon>
        <taxon>Euarchontoglires</taxon>
        <taxon>Glires</taxon>
        <taxon>Rodentia</taxon>
        <taxon>Hystricomorpha</taxon>
        <taxon>Bathyergidae</taxon>
        <taxon>Fukomys</taxon>
    </lineage>
</organism>
<dbReference type="GO" id="GO:0032467">
    <property type="term" value="P:positive regulation of cytokinesis"/>
    <property type="evidence" value="ECO:0007669"/>
    <property type="project" value="TreeGrafter"/>
</dbReference>
<dbReference type="Pfam" id="PF14925">
    <property type="entry name" value="HPHLAWLY"/>
    <property type="match status" value="2"/>
</dbReference>
<dbReference type="GO" id="GO:0005881">
    <property type="term" value="C:cytoplasmic microtubule"/>
    <property type="evidence" value="ECO:0007669"/>
    <property type="project" value="TreeGrafter"/>
</dbReference>
<evidence type="ECO:0000313" key="3">
    <source>
        <dbReference type="EMBL" id="KFO34233.1"/>
    </source>
</evidence>
<dbReference type="GO" id="GO:1990023">
    <property type="term" value="C:mitotic spindle midzone"/>
    <property type="evidence" value="ECO:0007669"/>
    <property type="project" value="TreeGrafter"/>
</dbReference>
<evidence type="ECO:0000313" key="4">
    <source>
        <dbReference type="Proteomes" id="UP000028990"/>
    </source>
</evidence>
<reference evidence="3 4" key="1">
    <citation type="submission" date="2013-11" db="EMBL/GenBank/DDBJ databases">
        <title>The Damaraland mole rat (Fukomys damarensis) genome and evolution of African mole rats.</title>
        <authorList>
            <person name="Gladyshev V.N."/>
            <person name="Fang X."/>
        </authorList>
    </citation>
    <scope>NUCLEOTIDE SEQUENCE [LARGE SCALE GENOMIC DNA]</scope>
    <source>
        <tissue evidence="3">Liver</tissue>
    </source>
</reference>
<protein>
    <recommendedName>
        <fullName evidence="2">Microtubule-associated protein 10 C-terminal domain-containing protein</fullName>
    </recommendedName>
</protein>
<proteinExistence type="predicted"/>
<feature type="compositionally biased region" description="Basic and acidic residues" evidence="1">
    <location>
        <begin position="184"/>
        <end position="199"/>
    </location>
</feature>
<accession>A0A091DUU8</accession>
<dbReference type="GO" id="GO:0005813">
    <property type="term" value="C:centrosome"/>
    <property type="evidence" value="ECO:0007669"/>
    <property type="project" value="TreeGrafter"/>
</dbReference>
<name>A0A091DUU8_FUKDA</name>
<dbReference type="InterPro" id="IPR039302">
    <property type="entry name" value="MAP10"/>
</dbReference>
<dbReference type="GO" id="GO:0031122">
    <property type="term" value="P:cytoplasmic microtubule organization"/>
    <property type="evidence" value="ECO:0007669"/>
    <property type="project" value="TreeGrafter"/>
</dbReference>
<evidence type="ECO:0000259" key="2">
    <source>
        <dbReference type="Pfam" id="PF14925"/>
    </source>
</evidence>
<dbReference type="EMBL" id="KN122008">
    <property type="protein sequence ID" value="KFO34233.1"/>
    <property type="molecule type" value="Genomic_DNA"/>
</dbReference>
<dbReference type="PANTHER" id="PTHR21831">
    <property type="entry name" value="MICROTUBULE-ASSOCIATED PROTEIN 10"/>
    <property type="match status" value="1"/>
</dbReference>
<feature type="domain" description="Microtubule-associated protein 10 C-terminal" evidence="2">
    <location>
        <begin position="101"/>
        <end position="191"/>
    </location>
</feature>
<gene>
    <name evidence="3" type="ORF">H920_04362</name>
</gene>